<accession>A0A3P6CW50</accession>
<reference evidence="1" key="1">
    <citation type="submission" date="2018-11" db="EMBL/GenBank/DDBJ databases">
        <authorList>
            <consortium name="Genoscope - CEA"/>
            <person name="William W."/>
        </authorList>
    </citation>
    <scope>NUCLEOTIDE SEQUENCE</scope>
</reference>
<dbReference type="AlphaFoldDB" id="A0A3P6CW50"/>
<protein>
    <submittedName>
        <fullName evidence="1">Uncharacterized protein</fullName>
    </submittedName>
</protein>
<proteinExistence type="predicted"/>
<gene>
    <name evidence="1" type="ORF">BRAA10T44052Z</name>
</gene>
<evidence type="ECO:0000313" key="1">
    <source>
        <dbReference type="EMBL" id="VDD18760.1"/>
    </source>
</evidence>
<organism evidence="1">
    <name type="scientific">Brassica campestris</name>
    <name type="common">Field mustard</name>
    <dbReference type="NCBI Taxonomy" id="3711"/>
    <lineage>
        <taxon>Eukaryota</taxon>
        <taxon>Viridiplantae</taxon>
        <taxon>Streptophyta</taxon>
        <taxon>Embryophyta</taxon>
        <taxon>Tracheophyta</taxon>
        <taxon>Spermatophyta</taxon>
        <taxon>Magnoliopsida</taxon>
        <taxon>eudicotyledons</taxon>
        <taxon>Gunneridae</taxon>
        <taxon>Pentapetalae</taxon>
        <taxon>rosids</taxon>
        <taxon>malvids</taxon>
        <taxon>Brassicales</taxon>
        <taxon>Brassicaceae</taxon>
        <taxon>Brassiceae</taxon>
        <taxon>Brassica</taxon>
    </lineage>
</organism>
<sequence>MLFSNSMAMPVKVWNATWRILTEDILYKLRKENNNQSVLSPRNEDVDKINEYMLSQIKECLFLHHKPYFRLG</sequence>
<name>A0A3P6CW50_BRACM</name>
<dbReference type="EMBL" id="LR031577">
    <property type="protein sequence ID" value="VDD18760.1"/>
    <property type="molecule type" value="Genomic_DNA"/>
</dbReference>